<dbReference type="Proteomes" id="UP000034287">
    <property type="component" value="Unassembled WGS sequence"/>
</dbReference>
<gene>
    <name evidence="3" type="ORF">WN59_08445</name>
</gene>
<evidence type="ECO:0000313" key="4">
    <source>
        <dbReference type="Proteomes" id="UP000034287"/>
    </source>
</evidence>
<accession>A0A0M2SKU2</accession>
<keyword evidence="2" id="KW-0732">Signal</keyword>
<dbReference type="InterPro" id="IPR050492">
    <property type="entry name" value="Bact_metal-bind_prot9"/>
</dbReference>
<dbReference type="InterPro" id="IPR006127">
    <property type="entry name" value="ZnuA-like"/>
</dbReference>
<feature type="signal peptide" evidence="2">
    <location>
        <begin position="1"/>
        <end position="21"/>
    </location>
</feature>
<protein>
    <submittedName>
        <fullName evidence="3">ABC transporter substrate-binding protein</fullName>
    </submittedName>
</protein>
<dbReference type="RefSeq" id="WP_046515675.1">
    <property type="nucleotide sequence ID" value="NZ_LAYZ01000023.1"/>
</dbReference>
<feature type="region of interest" description="Disordered" evidence="1">
    <location>
        <begin position="128"/>
        <end position="149"/>
    </location>
</feature>
<keyword evidence="4" id="KW-1185">Reference proteome</keyword>
<dbReference type="SUPFAM" id="SSF53807">
    <property type="entry name" value="Helical backbone' metal receptor"/>
    <property type="match status" value="1"/>
</dbReference>
<dbReference type="EMBL" id="LAYZ01000023">
    <property type="protein sequence ID" value="KKK34291.1"/>
    <property type="molecule type" value="Genomic_DNA"/>
</dbReference>
<dbReference type="PATRIC" id="fig|1432562.3.peg.1662"/>
<dbReference type="GO" id="GO:0046872">
    <property type="term" value="F:metal ion binding"/>
    <property type="evidence" value="ECO:0007669"/>
    <property type="project" value="InterPro"/>
</dbReference>
<evidence type="ECO:0000313" key="3">
    <source>
        <dbReference type="EMBL" id="KKK34291.1"/>
    </source>
</evidence>
<evidence type="ECO:0000256" key="1">
    <source>
        <dbReference type="SAM" id="MobiDB-lite"/>
    </source>
</evidence>
<comment type="caution">
    <text evidence="3">The sequence shown here is derived from an EMBL/GenBank/DDBJ whole genome shotgun (WGS) entry which is preliminary data.</text>
</comment>
<dbReference type="PROSITE" id="PS51257">
    <property type="entry name" value="PROKAR_LIPOPROTEIN"/>
    <property type="match status" value="1"/>
</dbReference>
<dbReference type="PANTHER" id="PTHR42953:SF8">
    <property type="entry name" value="ZINT DOMAIN-CONTAINING PROTEIN"/>
    <property type="match status" value="1"/>
</dbReference>
<name>A0A0M2SKU2_9STAP</name>
<dbReference type="PANTHER" id="PTHR42953">
    <property type="entry name" value="HIGH-AFFINITY ZINC UPTAKE SYSTEM PROTEIN ZNUA-RELATED"/>
    <property type="match status" value="1"/>
</dbReference>
<feature type="chain" id="PRO_5005641788" evidence="2">
    <location>
        <begin position="22"/>
        <end position="318"/>
    </location>
</feature>
<sequence length="318" mass="35796">MKKLMTVIYTTLLVLTLAACGNEGDGGSGEDEALQIHTTVFPLKSFAEQIGGDTVDVETIYPNGVDVHSYEPTQKEMIDFAGGDLFLYTTDEFDPVAEKIKNAVADHSNFYAAGGVISEDDFMAMHEGHDHGDEGHDHDEEGHEHGSEDPHIWLDPMFSLQMAESIKDRLVEMNPEQEALYTENFETLADDIEDIDAEFKSITETPVRDTIYISHESLGYLAGRYHFNQVGITGMNNQEPSQQELVEIIENVEAQDAPYILYEQNLTSRIADTIRRETDTEPLEFHNLSVLTDRDPDDATYQSLMRENIQVIDRALNE</sequence>
<dbReference type="Pfam" id="PF01297">
    <property type="entry name" value="ZnuA"/>
    <property type="match status" value="1"/>
</dbReference>
<dbReference type="STRING" id="1432562.WN59_08445"/>
<dbReference type="OrthoDB" id="9810636at2"/>
<evidence type="ECO:0000256" key="2">
    <source>
        <dbReference type="SAM" id="SignalP"/>
    </source>
</evidence>
<dbReference type="AlphaFoldDB" id="A0A0M2SKU2"/>
<dbReference type="Gene3D" id="3.40.50.1980">
    <property type="entry name" value="Nitrogenase molybdenum iron protein domain"/>
    <property type="match status" value="2"/>
</dbReference>
<dbReference type="GO" id="GO:0030001">
    <property type="term" value="P:metal ion transport"/>
    <property type="evidence" value="ECO:0007669"/>
    <property type="project" value="InterPro"/>
</dbReference>
<reference evidence="3 4" key="1">
    <citation type="submission" date="2015-04" db="EMBL/GenBank/DDBJ databases">
        <title>Taxonomic description and genome sequence of Salinicoccus sediminis sp. nov., a novel hyper halotolerant bacterium isolated from marine sediment.</title>
        <authorList>
            <person name="Mathan Kumar R."/>
            <person name="Kaur G."/>
            <person name="Kumar N."/>
            <person name="Kumar A."/>
            <person name="Singh N.K."/>
            <person name="Kaur N."/>
            <person name="Mayilraj S."/>
        </authorList>
    </citation>
    <scope>NUCLEOTIDE SEQUENCE [LARGE SCALE GENOMIC DNA]</scope>
    <source>
        <strain evidence="3 4">SV-16</strain>
    </source>
</reference>
<proteinExistence type="predicted"/>
<organism evidence="3 4">
    <name type="scientific">Salinicoccus sediminis</name>
    <dbReference type="NCBI Taxonomy" id="1432562"/>
    <lineage>
        <taxon>Bacteria</taxon>
        <taxon>Bacillati</taxon>
        <taxon>Bacillota</taxon>
        <taxon>Bacilli</taxon>
        <taxon>Bacillales</taxon>
        <taxon>Staphylococcaceae</taxon>
        <taxon>Salinicoccus</taxon>
    </lineage>
</organism>